<accession>A0A0B1SP34</accession>
<organism evidence="2 3">
    <name type="scientific">Oesophagostomum dentatum</name>
    <name type="common">Nodular worm</name>
    <dbReference type="NCBI Taxonomy" id="61180"/>
    <lineage>
        <taxon>Eukaryota</taxon>
        <taxon>Metazoa</taxon>
        <taxon>Ecdysozoa</taxon>
        <taxon>Nematoda</taxon>
        <taxon>Chromadorea</taxon>
        <taxon>Rhabditida</taxon>
        <taxon>Rhabditina</taxon>
        <taxon>Rhabditomorpha</taxon>
        <taxon>Strongyloidea</taxon>
        <taxon>Strongylidae</taxon>
        <taxon>Oesophagostomum</taxon>
    </lineage>
</organism>
<dbReference type="AlphaFoldDB" id="A0A0B1SP34"/>
<dbReference type="Proteomes" id="UP000053660">
    <property type="component" value="Unassembled WGS sequence"/>
</dbReference>
<evidence type="ECO:0000313" key="2">
    <source>
        <dbReference type="EMBL" id="KHJ85287.1"/>
    </source>
</evidence>
<dbReference type="EMBL" id="KN564496">
    <property type="protein sequence ID" value="KHJ85287.1"/>
    <property type="molecule type" value="Genomic_DNA"/>
</dbReference>
<evidence type="ECO:0000313" key="3">
    <source>
        <dbReference type="Proteomes" id="UP000053660"/>
    </source>
</evidence>
<proteinExistence type="predicted"/>
<gene>
    <name evidence="2" type="ORF">OESDEN_14990</name>
</gene>
<dbReference type="OrthoDB" id="10457748at2759"/>
<name>A0A0B1SP34_OESDE</name>
<feature type="region of interest" description="Disordered" evidence="1">
    <location>
        <begin position="1"/>
        <end position="25"/>
    </location>
</feature>
<reference evidence="2 3" key="1">
    <citation type="submission" date="2014-03" db="EMBL/GenBank/DDBJ databases">
        <title>Draft genome of the hookworm Oesophagostomum dentatum.</title>
        <authorList>
            <person name="Mitreva M."/>
        </authorList>
    </citation>
    <scope>NUCLEOTIDE SEQUENCE [LARGE SCALE GENOMIC DNA]</scope>
    <source>
        <strain evidence="2 3">OD-Hann</strain>
    </source>
</reference>
<protein>
    <submittedName>
        <fullName evidence="2">Uncharacterized protein</fullName>
    </submittedName>
</protein>
<evidence type="ECO:0000256" key="1">
    <source>
        <dbReference type="SAM" id="MobiDB-lite"/>
    </source>
</evidence>
<keyword evidence="3" id="KW-1185">Reference proteome</keyword>
<sequence>MRSPPLMSPTQAPMPPQGVVPRPMSNGEMVTQPIRMVPTPQQPVMPSQFFTYEPNVLMSGEIFDFFKNFLGAFSAYLLEY</sequence>